<keyword evidence="3" id="KW-0408">Iron</keyword>
<dbReference type="NCBIfam" id="TIGR02481">
    <property type="entry name" value="hemeryth_dom"/>
    <property type="match status" value="1"/>
</dbReference>
<dbReference type="InterPro" id="IPR012312">
    <property type="entry name" value="Hemerythrin-like"/>
</dbReference>
<comment type="similarity">
    <text evidence="1">Belongs to the hemerythrin family.</text>
</comment>
<dbReference type="Pfam" id="PF01814">
    <property type="entry name" value="Hemerythrin"/>
    <property type="match status" value="1"/>
</dbReference>
<sequence length="127" mass="15049">MSGVAEIERQHHELVGMLNKLNEAARHDEPLERVERLIDEVIAYTGFHFAAEERIMEQSGYAEIEAHKEKHRQLLHDALKFKEKLRYIGEHEFVDWFNHWPFAKIHAHIVYADRQVEDHIAQQSSNI</sequence>
<dbReference type="InterPro" id="IPR012827">
    <property type="entry name" value="Hemerythrin_metal-bd"/>
</dbReference>
<evidence type="ECO:0000256" key="1">
    <source>
        <dbReference type="ARBA" id="ARBA00010587"/>
    </source>
</evidence>
<accession>A0A1J5S1N2</accession>
<dbReference type="Gene3D" id="1.20.120.50">
    <property type="entry name" value="Hemerythrin-like"/>
    <property type="match status" value="1"/>
</dbReference>
<dbReference type="AlphaFoldDB" id="A0A1J5S1N2"/>
<organism evidence="5">
    <name type="scientific">mine drainage metagenome</name>
    <dbReference type="NCBI Taxonomy" id="410659"/>
    <lineage>
        <taxon>unclassified sequences</taxon>
        <taxon>metagenomes</taxon>
        <taxon>ecological metagenomes</taxon>
    </lineage>
</organism>
<dbReference type="InterPro" id="IPR050669">
    <property type="entry name" value="Hemerythrin"/>
</dbReference>
<evidence type="ECO:0000256" key="2">
    <source>
        <dbReference type="ARBA" id="ARBA00022723"/>
    </source>
</evidence>
<feature type="domain" description="Hemerythrin-like" evidence="4">
    <location>
        <begin position="3"/>
        <end position="95"/>
    </location>
</feature>
<dbReference type="InterPro" id="IPR035938">
    <property type="entry name" value="Hemerythrin-like_sf"/>
</dbReference>
<dbReference type="SUPFAM" id="SSF47188">
    <property type="entry name" value="Hemerythrin-like"/>
    <property type="match status" value="1"/>
</dbReference>
<keyword evidence="2" id="KW-0479">Metal-binding</keyword>
<gene>
    <name evidence="5" type="ORF">GALL_157290</name>
</gene>
<comment type="caution">
    <text evidence="5">The sequence shown here is derived from an EMBL/GenBank/DDBJ whole genome shotgun (WGS) entry which is preliminary data.</text>
</comment>
<dbReference type="PROSITE" id="PS00550">
    <property type="entry name" value="HEMERYTHRINS"/>
    <property type="match status" value="1"/>
</dbReference>
<evidence type="ECO:0000313" key="5">
    <source>
        <dbReference type="EMBL" id="OIR02111.1"/>
    </source>
</evidence>
<reference evidence="5" key="1">
    <citation type="submission" date="2016-10" db="EMBL/GenBank/DDBJ databases">
        <title>Sequence of Gallionella enrichment culture.</title>
        <authorList>
            <person name="Poehlein A."/>
            <person name="Muehling M."/>
            <person name="Daniel R."/>
        </authorList>
    </citation>
    <scope>NUCLEOTIDE SEQUENCE</scope>
</reference>
<dbReference type="PANTHER" id="PTHR37164:SF1">
    <property type="entry name" value="BACTERIOHEMERYTHRIN"/>
    <property type="match status" value="1"/>
</dbReference>
<protein>
    <submittedName>
        <fullName evidence="5">Bacteriohemerythrin</fullName>
    </submittedName>
</protein>
<dbReference type="InterPro" id="IPR016131">
    <property type="entry name" value="Haemerythrin_Fe_BS"/>
</dbReference>
<dbReference type="CDD" id="cd12107">
    <property type="entry name" value="Hemerythrin"/>
    <property type="match status" value="1"/>
</dbReference>
<dbReference type="EMBL" id="MLJW01000077">
    <property type="protein sequence ID" value="OIR02111.1"/>
    <property type="molecule type" value="Genomic_DNA"/>
</dbReference>
<evidence type="ECO:0000256" key="3">
    <source>
        <dbReference type="ARBA" id="ARBA00023004"/>
    </source>
</evidence>
<proteinExistence type="inferred from homology"/>
<dbReference type="GO" id="GO:0046872">
    <property type="term" value="F:metal ion binding"/>
    <property type="evidence" value="ECO:0007669"/>
    <property type="project" value="UniProtKB-KW"/>
</dbReference>
<dbReference type="PANTHER" id="PTHR37164">
    <property type="entry name" value="BACTERIOHEMERYTHRIN"/>
    <property type="match status" value="1"/>
</dbReference>
<name>A0A1J5S1N2_9ZZZZ</name>
<evidence type="ECO:0000259" key="4">
    <source>
        <dbReference type="Pfam" id="PF01814"/>
    </source>
</evidence>